<accession>A0AAP0C565</accession>
<evidence type="ECO:0000256" key="3">
    <source>
        <dbReference type="SAM" id="MobiDB-lite"/>
    </source>
</evidence>
<organism evidence="4 5">
    <name type="scientific">Platanthera zijinensis</name>
    <dbReference type="NCBI Taxonomy" id="2320716"/>
    <lineage>
        <taxon>Eukaryota</taxon>
        <taxon>Viridiplantae</taxon>
        <taxon>Streptophyta</taxon>
        <taxon>Embryophyta</taxon>
        <taxon>Tracheophyta</taxon>
        <taxon>Spermatophyta</taxon>
        <taxon>Magnoliopsida</taxon>
        <taxon>Liliopsida</taxon>
        <taxon>Asparagales</taxon>
        <taxon>Orchidaceae</taxon>
        <taxon>Orchidoideae</taxon>
        <taxon>Orchideae</taxon>
        <taxon>Orchidinae</taxon>
        <taxon>Platanthera</taxon>
    </lineage>
</organism>
<evidence type="ECO:0000313" key="5">
    <source>
        <dbReference type="Proteomes" id="UP001418222"/>
    </source>
</evidence>
<sequence length="439" mass="49910">MRSSSDTCKNPLDHSDSRMAEKRTDASGQFVWIPFVEAIVPEVDKERREMIITPPKGLLELNLRSDTRSKKERHQMEWKQRKKLHHRFNVAKKVLHEMGQSHLLDGFRIGEKDQKDKLAMKIVNANLRLFQHAVQSVGSSSTRLSLFDFVGANSNLLLKNALKIPHKYLLDCAYSEKNSELFKEGLKLLRNSKAAIILFVNDDRNFGEFAHHKLQKLLFDYRRFLKCEERNIEIPLIIMTSTDQIRSSEQLLLDNDYFGFNAEKVRFSEETQLPVAQKSAGSDKILLKSPWEILEAPTGSGGIFASLASHKGVEFLQEMGVEYVQVCALSEKSAFGSPLFFGQASSCKADISLKIIEDGKDEDGYDLIFSIGQMIKICKQMDALSFQAVLEQHEHVEMVDGEWTEIKPSSPNSYSLRCSIYSVLNSCSIDKISIMQVYA</sequence>
<comment type="caution">
    <text evidence="4">The sequence shown here is derived from an EMBL/GenBank/DDBJ whole genome shotgun (WGS) entry which is preliminary data.</text>
</comment>
<evidence type="ECO:0000256" key="1">
    <source>
        <dbReference type="ARBA" id="ARBA00022679"/>
    </source>
</evidence>
<dbReference type="InterPro" id="IPR002618">
    <property type="entry name" value="UDPGP_fam"/>
</dbReference>
<dbReference type="Proteomes" id="UP001418222">
    <property type="component" value="Unassembled WGS sequence"/>
</dbReference>
<keyword evidence="5" id="KW-1185">Reference proteome</keyword>
<keyword evidence="2" id="KW-0548">Nucleotidyltransferase</keyword>
<name>A0AAP0C565_9ASPA</name>
<dbReference type="GO" id="GO:0003977">
    <property type="term" value="F:UDP-N-acetylglucosamine diphosphorylase activity"/>
    <property type="evidence" value="ECO:0007669"/>
    <property type="project" value="TreeGrafter"/>
</dbReference>
<proteinExistence type="predicted"/>
<evidence type="ECO:0000256" key="2">
    <source>
        <dbReference type="ARBA" id="ARBA00022695"/>
    </source>
</evidence>
<protein>
    <submittedName>
        <fullName evidence="4">Uncharacterized protein</fullName>
    </submittedName>
</protein>
<dbReference type="Gene3D" id="2.30.30.240">
    <property type="entry name" value="PRC-barrel domain"/>
    <property type="match status" value="1"/>
</dbReference>
<dbReference type="Gene3D" id="3.90.550.10">
    <property type="entry name" value="Spore Coat Polysaccharide Biosynthesis Protein SpsA, Chain A"/>
    <property type="match status" value="1"/>
</dbReference>
<dbReference type="GO" id="GO:0006048">
    <property type="term" value="P:UDP-N-acetylglucosamine biosynthetic process"/>
    <property type="evidence" value="ECO:0007669"/>
    <property type="project" value="TreeGrafter"/>
</dbReference>
<dbReference type="EMBL" id="JBBWWQ010000001">
    <property type="protein sequence ID" value="KAK8957904.1"/>
    <property type="molecule type" value="Genomic_DNA"/>
</dbReference>
<gene>
    <name evidence="4" type="ORF">KSP39_PZI001529</name>
</gene>
<dbReference type="Pfam" id="PF01704">
    <property type="entry name" value="UDPGP"/>
    <property type="match status" value="1"/>
</dbReference>
<dbReference type="PANTHER" id="PTHR11952">
    <property type="entry name" value="UDP- GLUCOSE PYROPHOSPHORYLASE"/>
    <property type="match status" value="1"/>
</dbReference>
<dbReference type="InterPro" id="IPR029044">
    <property type="entry name" value="Nucleotide-diphossugar_trans"/>
</dbReference>
<dbReference type="AlphaFoldDB" id="A0AAP0C565"/>
<keyword evidence="1" id="KW-0808">Transferase</keyword>
<dbReference type="SUPFAM" id="SSF53448">
    <property type="entry name" value="Nucleotide-diphospho-sugar transferases"/>
    <property type="match status" value="1"/>
</dbReference>
<feature type="region of interest" description="Disordered" evidence="3">
    <location>
        <begin position="1"/>
        <end position="23"/>
    </location>
</feature>
<dbReference type="InterPro" id="IPR039741">
    <property type="entry name" value="UDP-sugar_pyrophosphorylase"/>
</dbReference>
<evidence type="ECO:0000313" key="4">
    <source>
        <dbReference type="EMBL" id="KAK8957904.1"/>
    </source>
</evidence>
<dbReference type="PANTHER" id="PTHR11952:SF10">
    <property type="entry name" value="16S RRNA PROCESSING PROTEIN RIMM FAMILY"/>
    <property type="match status" value="1"/>
</dbReference>
<feature type="compositionally biased region" description="Basic and acidic residues" evidence="3">
    <location>
        <begin position="11"/>
        <end position="23"/>
    </location>
</feature>
<reference evidence="4 5" key="1">
    <citation type="journal article" date="2022" name="Nat. Plants">
        <title>Genomes of leafy and leafless Platanthera orchids illuminate the evolution of mycoheterotrophy.</title>
        <authorList>
            <person name="Li M.H."/>
            <person name="Liu K.W."/>
            <person name="Li Z."/>
            <person name="Lu H.C."/>
            <person name="Ye Q.L."/>
            <person name="Zhang D."/>
            <person name="Wang J.Y."/>
            <person name="Li Y.F."/>
            <person name="Zhong Z.M."/>
            <person name="Liu X."/>
            <person name="Yu X."/>
            <person name="Liu D.K."/>
            <person name="Tu X.D."/>
            <person name="Liu B."/>
            <person name="Hao Y."/>
            <person name="Liao X.Y."/>
            <person name="Jiang Y.T."/>
            <person name="Sun W.H."/>
            <person name="Chen J."/>
            <person name="Chen Y.Q."/>
            <person name="Ai Y."/>
            <person name="Zhai J.W."/>
            <person name="Wu S.S."/>
            <person name="Zhou Z."/>
            <person name="Hsiao Y.Y."/>
            <person name="Wu W.L."/>
            <person name="Chen Y.Y."/>
            <person name="Lin Y.F."/>
            <person name="Hsu J.L."/>
            <person name="Li C.Y."/>
            <person name="Wang Z.W."/>
            <person name="Zhao X."/>
            <person name="Zhong W.Y."/>
            <person name="Ma X.K."/>
            <person name="Ma L."/>
            <person name="Huang J."/>
            <person name="Chen G.Z."/>
            <person name="Huang M.Z."/>
            <person name="Huang L."/>
            <person name="Peng D.H."/>
            <person name="Luo Y.B."/>
            <person name="Zou S.Q."/>
            <person name="Chen S.P."/>
            <person name="Lan S."/>
            <person name="Tsai W.C."/>
            <person name="Van de Peer Y."/>
            <person name="Liu Z.J."/>
        </authorList>
    </citation>
    <scope>NUCLEOTIDE SEQUENCE [LARGE SCALE GENOMIC DNA]</scope>
    <source>
        <strain evidence="4">Lor287</strain>
    </source>
</reference>